<dbReference type="InterPro" id="IPR004477">
    <property type="entry name" value="ComEC_N"/>
</dbReference>
<keyword evidence="9" id="KW-1185">Reference proteome</keyword>
<dbReference type="AlphaFoldDB" id="A0A4Q1RJF6"/>
<feature type="domain" description="Metallo-beta-lactamase" evidence="7">
    <location>
        <begin position="506"/>
        <end position="707"/>
    </location>
</feature>
<dbReference type="InterPro" id="IPR025405">
    <property type="entry name" value="DUF4131"/>
</dbReference>
<dbReference type="EMBL" id="SDKC01000001">
    <property type="protein sequence ID" value="RXS75863.1"/>
    <property type="molecule type" value="Genomic_DNA"/>
</dbReference>
<dbReference type="NCBIfam" id="TIGR00361">
    <property type="entry name" value="ComEC_Rec2"/>
    <property type="match status" value="1"/>
</dbReference>
<reference evidence="8 9" key="1">
    <citation type="submission" date="2019-01" db="EMBL/GenBank/DDBJ databases">
        <title>Blautia sp. nov. KGMB01111 isolated human feces.</title>
        <authorList>
            <person name="Park J.-E."/>
            <person name="Kim J.-S."/>
            <person name="Park S.-H."/>
        </authorList>
    </citation>
    <scope>NUCLEOTIDE SEQUENCE [LARGE SCALE GENOMIC DNA]</scope>
    <source>
        <strain evidence="8 9">KGMB01111</strain>
    </source>
</reference>
<dbReference type="SMART" id="SM00849">
    <property type="entry name" value="Lactamase_B"/>
    <property type="match status" value="1"/>
</dbReference>
<evidence type="ECO:0000313" key="9">
    <source>
        <dbReference type="Proteomes" id="UP000290106"/>
    </source>
</evidence>
<evidence type="ECO:0000256" key="6">
    <source>
        <dbReference type="SAM" id="Phobius"/>
    </source>
</evidence>
<dbReference type="InterPro" id="IPR036866">
    <property type="entry name" value="RibonucZ/Hydroxyglut_hydro"/>
</dbReference>
<dbReference type="InterPro" id="IPR052159">
    <property type="entry name" value="Competence_DNA_uptake"/>
</dbReference>
<feature type="transmembrane region" description="Helical" evidence="6">
    <location>
        <begin position="473"/>
        <end position="493"/>
    </location>
</feature>
<evidence type="ECO:0000256" key="5">
    <source>
        <dbReference type="ARBA" id="ARBA00023136"/>
    </source>
</evidence>
<evidence type="ECO:0000256" key="2">
    <source>
        <dbReference type="ARBA" id="ARBA00022475"/>
    </source>
</evidence>
<proteinExistence type="predicted"/>
<comment type="subcellular location">
    <subcellularLocation>
        <location evidence="1">Cell membrane</location>
        <topology evidence="1">Multi-pass membrane protein</topology>
    </subcellularLocation>
</comment>
<dbReference type="Gene3D" id="3.60.15.10">
    <property type="entry name" value="Ribonuclease Z/Hydroxyacylglutathione hydrolase-like"/>
    <property type="match status" value="1"/>
</dbReference>
<feature type="transmembrane region" description="Helical" evidence="6">
    <location>
        <begin position="232"/>
        <end position="251"/>
    </location>
</feature>
<feature type="transmembrane region" description="Helical" evidence="6">
    <location>
        <begin position="271"/>
        <end position="291"/>
    </location>
</feature>
<dbReference type="RefSeq" id="WP_129258317.1">
    <property type="nucleotide sequence ID" value="NZ_SDKC01000001.1"/>
</dbReference>
<gene>
    <name evidence="8" type="ORF">ETP43_12035</name>
</gene>
<dbReference type="SUPFAM" id="SSF56281">
    <property type="entry name" value="Metallo-hydrolase/oxidoreductase"/>
    <property type="match status" value="1"/>
</dbReference>
<dbReference type="InterPro" id="IPR001279">
    <property type="entry name" value="Metallo-B-lactamas"/>
</dbReference>
<keyword evidence="4 6" id="KW-1133">Transmembrane helix</keyword>
<dbReference type="NCBIfam" id="TIGR00360">
    <property type="entry name" value="ComEC_N-term"/>
    <property type="match status" value="1"/>
</dbReference>
<keyword evidence="5 6" id="KW-0472">Membrane</keyword>
<evidence type="ECO:0000259" key="7">
    <source>
        <dbReference type="SMART" id="SM00849"/>
    </source>
</evidence>
<feature type="transmembrane region" description="Helical" evidence="6">
    <location>
        <begin position="400"/>
        <end position="422"/>
    </location>
</feature>
<dbReference type="PANTHER" id="PTHR30619:SF7">
    <property type="entry name" value="BETA-LACTAMASE DOMAIN PROTEIN"/>
    <property type="match status" value="1"/>
</dbReference>
<evidence type="ECO:0000256" key="1">
    <source>
        <dbReference type="ARBA" id="ARBA00004651"/>
    </source>
</evidence>
<keyword evidence="2" id="KW-1003">Cell membrane</keyword>
<dbReference type="PANTHER" id="PTHR30619">
    <property type="entry name" value="DNA INTERNALIZATION/COMPETENCE PROTEIN COMEC/REC2"/>
    <property type="match status" value="1"/>
</dbReference>
<dbReference type="GO" id="GO:0030420">
    <property type="term" value="P:establishment of competence for transformation"/>
    <property type="evidence" value="ECO:0007669"/>
    <property type="project" value="InterPro"/>
</dbReference>
<dbReference type="Pfam" id="PF03772">
    <property type="entry name" value="Competence"/>
    <property type="match status" value="1"/>
</dbReference>
<dbReference type="InterPro" id="IPR004797">
    <property type="entry name" value="Competence_ComEC/Rec2"/>
</dbReference>
<dbReference type="Pfam" id="PF00753">
    <property type="entry name" value="Lactamase_B"/>
    <property type="match status" value="1"/>
</dbReference>
<keyword evidence="3 6" id="KW-0812">Transmembrane</keyword>
<accession>A0A4Q1RJF6</accession>
<name>A0A4Q1RJF6_9FIRM</name>
<dbReference type="GO" id="GO:0005886">
    <property type="term" value="C:plasma membrane"/>
    <property type="evidence" value="ECO:0007669"/>
    <property type="project" value="UniProtKB-SubCell"/>
</dbReference>
<protein>
    <submittedName>
        <fullName evidence="8">DNA internalization-related competence protein ComEC/Rec2</fullName>
    </submittedName>
</protein>
<evidence type="ECO:0000313" key="8">
    <source>
        <dbReference type="EMBL" id="RXS75863.1"/>
    </source>
</evidence>
<dbReference type="InterPro" id="IPR035681">
    <property type="entry name" value="ComA-like_MBL"/>
</dbReference>
<organism evidence="8 9">
    <name type="scientific">Blautia faecicola</name>
    <dbReference type="NCBI Taxonomy" id="2509240"/>
    <lineage>
        <taxon>Bacteria</taxon>
        <taxon>Bacillati</taxon>
        <taxon>Bacillota</taxon>
        <taxon>Clostridia</taxon>
        <taxon>Lachnospirales</taxon>
        <taxon>Lachnospiraceae</taxon>
        <taxon>Blautia</taxon>
    </lineage>
</organism>
<dbReference type="CDD" id="cd07731">
    <property type="entry name" value="ComA-like_MBL-fold"/>
    <property type="match status" value="1"/>
</dbReference>
<comment type="caution">
    <text evidence="8">The sequence shown here is derived from an EMBL/GenBank/DDBJ whole genome shotgun (WGS) entry which is preliminary data.</text>
</comment>
<feature type="transmembrane region" description="Helical" evidence="6">
    <location>
        <begin position="442"/>
        <end position="461"/>
    </location>
</feature>
<evidence type="ECO:0000256" key="3">
    <source>
        <dbReference type="ARBA" id="ARBA00022692"/>
    </source>
</evidence>
<evidence type="ECO:0000256" key="4">
    <source>
        <dbReference type="ARBA" id="ARBA00022989"/>
    </source>
</evidence>
<feature type="transmembrane region" description="Helical" evidence="6">
    <location>
        <begin position="366"/>
        <end position="388"/>
    </location>
</feature>
<dbReference type="Proteomes" id="UP000290106">
    <property type="component" value="Unassembled WGS sequence"/>
</dbReference>
<dbReference type="Pfam" id="PF13567">
    <property type="entry name" value="DUF4131"/>
    <property type="match status" value="1"/>
</dbReference>
<sequence length="757" mass="83512">MKSKRPLCLLFAGLILCILVTDWCGGSWLWKSPAGKESWQWAEQEQSIQAEGVVYRIEKDTRTMIYLKKTILIRSGSSKKYPIRNIKCTGKKEALNSLREGMRVRLEGTLALPELPRNPGQFNRRVYESGKKIDFYLENPAIVWSKEGSSGSTGMLRAWREEIKKRCKRLYPDTEAGILEAMLFGEKSELTGEVKGFYQAAGISHVLAISGLHISLLALAAAGILRRLGLPMPVWVLLSVGVLCGYGILIGQPTTAVRALLMFCVLQGGRLLGRSYDLLSALAFAGILMLLDNPDLVADGGCKLSFCAVIGVGWYVSEKQKIFRGLGKKEKGKKKEKKSGVRAIPEHIRTGWYLWMFTLPVMLDTFYQVSVAGILWNLVVIPLLPIVIASGGMGVLLAGWNVLLGSVAGSPAYGLLKVYQWIGQISEKLPVGMWTPGQPPKIVIAVYYLVMIMVVLVEKQMIKSENRWKKGKICLALELCSMVLLLSMMAHPWQQREQITFLDVGQGDASLLQSGGQALLLDGGSTSQKKVGTYVILPYLKQQGISCLEAVVLTHTDQDHINGVMEVLEEGKKGWLTVKHLLYPCWMEETEQGRELQKLAKEAGASCQGIRAGDQLELGNAEAAVIYPGDEETVTEPNAGSLVLCWEWAGVRTLFTGDLPEEKERELLQKLPACEILQVGHHGSATSTCQEFLDRVQPSLAVISCALTNRYGHPAPDTVGRLEKNGCEIRYTMKGGAVTVRQRGKEIRVEEYVTGGQ</sequence>
<dbReference type="OrthoDB" id="9761531at2"/>